<dbReference type="EMBL" id="MT774391">
    <property type="protein sequence ID" value="QOR59555.1"/>
    <property type="molecule type" value="Genomic_DNA"/>
</dbReference>
<name>A0A7M1RYQ1_9CAUD</name>
<reference evidence="3 4" key="1">
    <citation type="submission" date="2020-07" db="EMBL/GenBank/DDBJ databases">
        <title>Taxonomic proposal: Crassvirales, a new order of highly abundant and diverse bacterial viruses.</title>
        <authorList>
            <person name="Shkoporov A.N."/>
            <person name="Stockdale S.R."/>
            <person name="Guerin E."/>
            <person name="Ross R.P."/>
            <person name="Hill C."/>
        </authorList>
    </citation>
    <scope>NUCLEOTIDE SEQUENCE [LARGE SCALE GENOMIC DNA]</scope>
</reference>
<evidence type="ECO:0000256" key="1">
    <source>
        <dbReference type="ARBA" id="ARBA00022801"/>
    </source>
</evidence>
<dbReference type="Gene3D" id="2.70.40.10">
    <property type="match status" value="1"/>
</dbReference>
<evidence type="ECO:0000313" key="4">
    <source>
        <dbReference type="Proteomes" id="UP000594161"/>
    </source>
</evidence>
<dbReference type="SUPFAM" id="SSF51283">
    <property type="entry name" value="dUTPase-like"/>
    <property type="match status" value="1"/>
</dbReference>
<proteinExistence type="predicted"/>
<dbReference type="CDD" id="cd07557">
    <property type="entry name" value="trimeric_dUTPase"/>
    <property type="match status" value="1"/>
</dbReference>
<keyword evidence="1" id="KW-0378">Hydrolase</keyword>
<keyword evidence="4" id="KW-1185">Reference proteome</keyword>
<evidence type="ECO:0000313" key="3">
    <source>
        <dbReference type="EMBL" id="QOR59555.1"/>
    </source>
</evidence>
<evidence type="ECO:0000259" key="2">
    <source>
        <dbReference type="Pfam" id="PF00692"/>
    </source>
</evidence>
<dbReference type="GO" id="GO:0016787">
    <property type="term" value="F:hydrolase activity"/>
    <property type="evidence" value="ECO:0007669"/>
    <property type="project" value="UniProtKB-KW"/>
</dbReference>
<dbReference type="InterPro" id="IPR036157">
    <property type="entry name" value="dUTPase-like_sf"/>
</dbReference>
<protein>
    <submittedName>
        <fullName evidence="3">dUTP diphosphatase</fullName>
    </submittedName>
</protein>
<sequence length="178" mass="19851">MKLKIKIREITEGCMPEIIEKGDWIDLRAAEDVVLKAPQAGVRKRETIDGEVISHRDVSFNYHLLNLGVAMQLPAGFEAIVDARSSTPSKLGIICANSQGVIDNSYQGNDDEWKFPAIAIRDTTIHKGDRICQFRIQLSQKATMWQKLKWLFSSGIELVKVQKLNGNNRTGIGSTGVK</sequence>
<feature type="domain" description="dUTPase-like" evidence="2">
    <location>
        <begin position="61"/>
        <end position="134"/>
    </location>
</feature>
<dbReference type="InterPro" id="IPR029054">
    <property type="entry name" value="dUTPase-like"/>
</dbReference>
<dbReference type="Proteomes" id="UP000594161">
    <property type="component" value="Segment"/>
</dbReference>
<accession>A0A7M1RYQ1</accession>
<organism evidence="3 4">
    <name type="scientific">uncultured phage cr126_1</name>
    <dbReference type="NCBI Taxonomy" id="2772075"/>
    <lineage>
        <taxon>Viruses</taxon>
        <taxon>Duplodnaviria</taxon>
        <taxon>Heunggongvirae</taxon>
        <taxon>Uroviricota</taxon>
        <taxon>Caudoviricetes</taxon>
        <taxon>Crassvirales</taxon>
        <taxon>Steigviridae</taxon>
        <taxon>Asinivirinae</taxon>
        <taxon>Kolpuevirus</taxon>
        <taxon>Kolpuevirus hominis</taxon>
    </lineage>
</organism>
<dbReference type="InterPro" id="IPR033704">
    <property type="entry name" value="dUTPase_trimeric"/>
</dbReference>
<dbReference type="RefSeq" id="YP_010111713.1">
    <property type="nucleotide sequence ID" value="NC_055884.1"/>
</dbReference>
<dbReference type="KEGG" id="vg:65130162"/>
<dbReference type="GeneID" id="65130162"/>
<dbReference type="Pfam" id="PF00692">
    <property type="entry name" value="dUTPase"/>
    <property type="match status" value="1"/>
</dbReference>